<keyword evidence="1" id="KW-0175">Coiled coil</keyword>
<comment type="caution">
    <text evidence="3">The sequence shown here is derived from an EMBL/GenBank/DDBJ whole genome shotgun (WGS) entry which is preliminary data.</text>
</comment>
<evidence type="ECO:0000256" key="2">
    <source>
        <dbReference type="SAM" id="Phobius"/>
    </source>
</evidence>
<feature type="transmembrane region" description="Helical" evidence="2">
    <location>
        <begin position="42"/>
        <end position="62"/>
    </location>
</feature>
<dbReference type="EMBL" id="JARDVI010000002">
    <property type="protein sequence ID" value="MDY0417020.1"/>
    <property type="molecule type" value="Genomic_DNA"/>
</dbReference>
<accession>A0ABU5CZ60</accession>
<feature type="transmembrane region" description="Helical" evidence="2">
    <location>
        <begin position="7"/>
        <end position="30"/>
    </location>
</feature>
<keyword evidence="2" id="KW-1133">Transmembrane helix</keyword>
<gene>
    <name evidence="3" type="ORF">PYW49_04945</name>
</gene>
<keyword evidence="4" id="KW-1185">Reference proteome</keyword>
<dbReference type="Proteomes" id="UP001270266">
    <property type="component" value="Unassembled WGS sequence"/>
</dbReference>
<keyword evidence="2" id="KW-0472">Membrane</keyword>
<proteinExistence type="predicted"/>
<dbReference type="RefSeq" id="WP_320385854.1">
    <property type="nucleotide sequence ID" value="NZ_JARDVI010000002.1"/>
</dbReference>
<keyword evidence="2" id="KW-0812">Transmembrane</keyword>
<reference evidence="3 4" key="1">
    <citation type="submission" date="2023-02" db="EMBL/GenBank/DDBJ databases">
        <title>The draft genomes of Enterobacter strains.</title>
        <authorList>
            <person name="He Y."/>
            <person name="Feng Y."/>
            <person name="Zong Z."/>
        </authorList>
    </citation>
    <scope>NUCLEOTIDE SEQUENCE [LARGE SCALE GENOMIC DNA]</scope>
    <source>
        <strain evidence="3 4">170198</strain>
    </source>
</reference>
<evidence type="ECO:0000313" key="3">
    <source>
        <dbReference type="EMBL" id="MDY0417020.1"/>
    </source>
</evidence>
<protein>
    <recommendedName>
        <fullName evidence="5">DUF4760 domain-containing protein</fullName>
    </recommendedName>
</protein>
<feature type="coiled-coil region" evidence="1">
    <location>
        <begin position="119"/>
        <end position="146"/>
    </location>
</feature>
<sequence>MVCRKTNIILISIVGVLLIIAILVLIKVLFADVKGFEWGSFTDWLSAVGTFGTFIIAIIALMKVPDWMAQKHYDIAYTIIENAVYKDLSDIRTISFRAKNTVLALTKKIVEAVRIDGNDVKIKSHIDELNQELENKNDEYHRLSYGIINQFKSISRTNYDISEHTSEIENFVQKTTKEYDDIFTRIYIALGEYESLYFADKIAKDTFEKEINDIRHAAVKNNKQLLDKINKVYSQNLPIKNFINRKKK</sequence>
<name>A0ABU5CZ60_9ENTR</name>
<evidence type="ECO:0000313" key="4">
    <source>
        <dbReference type="Proteomes" id="UP001270266"/>
    </source>
</evidence>
<evidence type="ECO:0000256" key="1">
    <source>
        <dbReference type="SAM" id="Coils"/>
    </source>
</evidence>
<organism evidence="3 4">
    <name type="scientific">Enterobacter chinensis</name>
    <dbReference type="NCBI Taxonomy" id="3030997"/>
    <lineage>
        <taxon>Bacteria</taxon>
        <taxon>Pseudomonadati</taxon>
        <taxon>Pseudomonadota</taxon>
        <taxon>Gammaproteobacteria</taxon>
        <taxon>Enterobacterales</taxon>
        <taxon>Enterobacteriaceae</taxon>
        <taxon>Enterobacter</taxon>
    </lineage>
</organism>
<evidence type="ECO:0008006" key="5">
    <source>
        <dbReference type="Google" id="ProtNLM"/>
    </source>
</evidence>